<feature type="non-terminal residue" evidence="1">
    <location>
        <position position="22"/>
    </location>
</feature>
<dbReference type="EMBL" id="UINC01218388">
    <property type="protein sequence ID" value="SVE45384.1"/>
    <property type="molecule type" value="Genomic_DNA"/>
</dbReference>
<proteinExistence type="predicted"/>
<gene>
    <name evidence="1" type="ORF">METZ01_LOCUS498238</name>
</gene>
<sequence>MSVDSLHQSSTFYPFLLMASVI</sequence>
<name>A0A383DM42_9ZZZZ</name>
<reference evidence="1" key="1">
    <citation type="submission" date="2018-05" db="EMBL/GenBank/DDBJ databases">
        <authorList>
            <person name="Lanie J.A."/>
            <person name="Ng W.-L."/>
            <person name="Kazmierczak K.M."/>
            <person name="Andrzejewski T.M."/>
            <person name="Davidsen T.M."/>
            <person name="Wayne K.J."/>
            <person name="Tettelin H."/>
            <person name="Glass J.I."/>
            <person name="Rusch D."/>
            <person name="Podicherti R."/>
            <person name="Tsui H.-C.T."/>
            <person name="Winkler M.E."/>
        </authorList>
    </citation>
    <scope>NUCLEOTIDE SEQUENCE</scope>
</reference>
<accession>A0A383DM42</accession>
<dbReference type="AlphaFoldDB" id="A0A383DM42"/>
<evidence type="ECO:0000313" key="1">
    <source>
        <dbReference type="EMBL" id="SVE45384.1"/>
    </source>
</evidence>
<protein>
    <submittedName>
        <fullName evidence="1">Uncharacterized protein</fullName>
    </submittedName>
</protein>
<organism evidence="1">
    <name type="scientific">marine metagenome</name>
    <dbReference type="NCBI Taxonomy" id="408172"/>
    <lineage>
        <taxon>unclassified sequences</taxon>
        <taxon>metagenomes</taxon>
        <taxon>ecological metagenomes</taxon>
    </lineage>
</organism>